<keyword evidence="2" id="KW-0472">Membrane</keyword>
<protein>
    <submittedName>
        <fullName evidence="3">Uncharacterized protein</fullName>
    </submittedName>
</protein>
<keyword evidence="4" id="KW-1185">Reference proteome</keyword>
<evidence type="ECO:0000256" key="2">
    <source>
        <dbReference type="SAM" id="Phobius"/>
    </source>
</evidence>
<dbReference type="AlphaFoldDB" id="A0A4V3D8E2"/>
<dbReference type="RefSeq" id="WP_133742116.1">
    <property type="nucleotide sequence ID" value="NZ_SNYN01000011.1"/>
</dbReference>
<evidence type="ECO:0000256" key="1">
    <source>
        <dbReference type="SAM" id="MobiDB-lite"/>
    </source>
</evidence>
<evidence type="ECO:0000313" key="4">
    <source>
        <dbReference type="Proteomes" id="UP000295281"/>
    </source>
</evidence>
<organism evidence="3 4">
    <name type="scientific">Actinorugispora endophytica</name>
    <dbReference type="NCBI Taxonomy" id="1605990"/>
    <lineage>
        <taxon>Bacteria</taxon>
        <taxon>Bacillati</taxon>
        <taxon>Actinomycetota</taxon>
        <taxon>Actinomycetes</taxon>
        <taxon>Streptosporangiales</taxon>
        <taxon>Nocardiopsidaceae</taxon>
        <taxon>Actinorugispora</taxon>
    </lineage>
</organism>
<feature type="compositionally biased region" description="Basic and acidic residues" evidence="1">
    <location>
        <begin position="56"/>
        <end position="68"/>
    </location>
</feature>
<dbReference type="OrthoDB" id="3479396at2"/>
<feature type="compositionally biased region" description="Gly residues" evidence="1">
    <location>
        <begin position="88"/>
        <end position="103"/>
    </location>
</feature>
<gene>
    <name evidence="3" type="ORF">EV190_11151</name>
</gene>
<evidence type="ECO:0000313" key="3">
    <source>
        <dbReference type="EMBL" id="TDQ51447.1"/>
    </source>
</evidence>
<accession>A0A4V3D8E2</accession>
<keyword evidence="2" id="KW-0812">Transmembrane</keyword>
<feature type="region of interest" description="Disordered" evidence="1">
    <location>
        <begin position="1"/>
        <end position="106"/>
    </location>
</feature>
<reference evidence="3 4" key="1">
    <citation type="submission" date="2019-03" db="EMBL/GenBank/DDBJ databases">
        <title>Genomic Encyclopedia of Type Strains, Phase IV (KMG-IV): sequencing the most valuable type-strain genomes for metagenomic binning, comparative biology and taxonomic classification.</title>
        <authorList>
            <person name="Goeker M."/>
        </authorList>
    </citation>
    <scope>NUCLEOTIDE SEQUENCE [LARGE SCALE GENOMIC DNA]</scope>
    <source>
        <strain evidence="3 4">DSM 46770</strain>
    </source>
</reference>
<proteinExistence type="predicted"/>
<dbReference type="EMBL" id="SNYN01000011">
    <property type="protein sequence ID" value="TDQ51447.1"/>
    <property type="molecule type" value="Genomic_DNA"/>
</dbReference>
<name>A0A4V3D8E2_9ACTN</name>
<feature type="transmembrane region" description="Helical" evidence="2">
    <location>
        <begin position="111"/>
        <end position="133"/>
    </location>
</feature>
<dbReference type="Proteomes" id="UP000295281">
    <property type="component" value="Unassembled WGS sequence"/>
</dbReference>
<comment type="caution">
    <text evidence="3">The sequence shown here is derived from an EMBL/GenBank/DDBJ whole genome shotgun (WGS) entry which is preliminary data.</text>
</comment>
<sequence>MPPGGPAPGADDATQFVPPVPDDAATQAIPPVREEPVGATQAIPPVYDDMFGGRPMFRDEVPPQRADSDSTAEIDLSGYDEYDRGQRPGRGGGGGNRSGGSRGRGGRDSRILLMGAGFAALLVLGGGGAFLLATGGGPDSGSGEYDVSLVSDESTDPDTLKTGEIFALETIEAGGETFTLLQTDDTEKCETTAHGDYGQVLTENDCRQVVRATYVNEDKTHAVTIGVAAMADSVGAQAATESQDLENTQWFAGLPGQDGSGAERLGIAGGHASGATWGRYMVFSLAATTDGRTPSGDRPELAEISELFIDVALAPLGERAEI</sequence>
<keyword evidence="2" id="KW-1133">Transmembrane helix</keyword>